<protein>
    <submittedName>
        <fullName evidence="1">Chromosome partitioning protein ParB</fullName>
    </submittedName>
</protein>
<organism evidence="1 2">
    <name type="scientific">Aeriscardovia aeriphila</name>
    <dbReference type="NCBI Taxonomy" id="218139"/>
    <lineage>
        <taxon>Bacteria</taxon>
        <taxon>Bacillati</taxon>
        <taxon>Actinomycetota</taxon>
        <taxon>Actinomycetes</taxon>
        <taxon>Bifidobacteriales</taxon>
        <taxon>Bifidobacteriaceae</taxon>
        <taxon>Aeriscardovia</taxon>
    </lineage>
</organism>
<dbReference type="Pfam" id="PF14386">
    <property type="entry name" value="DUF4417"/>
    <property type="match status" value="1"/>
</dbReference>
<evidence type="ECO:0000313" key="1">
    <source>
        <dbReference type="EMBL" id="OZG55723.1"/>
    </source>
</evidence>
<dbReference type="AlphaFoldDB" id="A0A261F9Q6"/>
<name>A0A261F9Q6_9BIFI</name>
<dbReference type="InterPro" id="IPR025530">
    <property type="entry name" value="DUF4417"/>
</dbReference>
<dbReference type="Proteomes" id="UP000228976">
    <property type="component" value="Unassembled WGS sequence"/>
</dbReference>
<gene>
    <name evidence="1" type="ORF">AEAE_0211</name>
</gene>
<dbReference type="EMBL" id="MWWU01000002">
    <property type="protein sequence ID" value="OZG55723.1"/>
    <property type="molecule type" value="Genomic_DNA"/>
</dbReference>
<reference evidence="1 2" key="1">
    <citation type="journal article" date="2017" name="BMC Genomics">
        <title>Comparative genomic and phylogenomic analyses of the Bifidobacteriaceae family.</title>
        <authorList>
            <person name="Lugli G.A."/>
            <person name="Milani C."/>
            <person name="Turroni F."/>
            <person name="Duranti S."/>
            <person name="Mancabelli L."/>
            <person name="Mangifesta M."/>
            <person name="Ferrario C."/>
            <person name="Modesto M."/>
            <person name="Mattarelli P."/>
            <person name="Jiri K."/>
            <person name="van Sinderen D."/>
            <person name="Ventura M."/>
        </authorList>
    </citation>
    <scope>NUCLEOTIDE SEQUENCE [LARGE SCALE GENOMIC DNA]</scope>
    <source>
        <strain evidence="1 2">LMG 21773</strain>
    </source>
</reference>
<evidence type="ECO:0000313" key="2">
    <source>
        <dbReference type="Proteomes" id="UP000228976"/>
    </source>
</evidence>
<comment type="caution">
    <text evidence="1">The sequence shown here is derived from an EMBL/GenBank/DDBJ whole genome shotgun (WGS) entry which is preliminary data.</text>
</comment>
<keyword evidence="2" id="KW-1185">Reference proteome</keyword>
<sequence>MRSPFCKTVKRMVFLLTQQNSFLYKDGIPELRKRNLSFLNLVDRSLTTDDEYQFPELSCDIHMLPDYIAMSSQPHLFHNTSRTAVGFWEYDRRFNNPQGLTAALYWDDKKQLERYKQRFSGVKYIFTPDYSVVEDMPACLEYSYVYFSRIVALWLMTEVGTTVIPTVSASTIERLSVALLGLDNCNVIAISTKGYLRNSTEKGYLREMVRYVVDHKQLDSIVVYDTCSSEDEVYDIFEYALEHNINIDVPLNSYRELHMKERG</sequence>
<accession>A0A261F9Q6</accession>
<proteinExistence type="predicted"/>